<comment type="function">
    <text evidence="4">Involved in the assembly of lipopolysaccharide (LPS) at the surface of the outer membrane.</text>
</comment>
<feature type="domain" description="Organic solvent tolerance-like N-terminal" evidence="5">
    <location>
        <begin position="33"/>
        <end position="79"/>
    </location>
</feature>
<sequence precursor="true">MLALGALLLAPGIGHAQQQGQTAQQEEPPVLFTADQMEYDETLMTVTARGNVELSQNDRVLRADVVTYNQKTDIVTATGNVVLVEPSGEVAFADYAELTGDLRDGFIDQLRVLLTDNSRLAANSARRIDGNRKEMERAVYSPCDLCAKDPTRPPLWQMKARRVVHDEETKDLVYNDAVMEIAGFPVAYLPYFSHPDPTVDRRSGVLVPRIGYSDDLGAVLGVPYYYTFSPQNDMTVEPIYMSEEGGMLLGEYRHRFYFGEVTLAGSLGYLDEREVGRETGDQVAKGHIDSEGIFHLTDRWRAGFDVERVSDRTYLKRYRLDSRDVLTSRVYAERFAPMAYTSVASYSFQGLRSFDVDEQMPLVAPYAQHRMRTAPDPNGSYFSLDATALSLTREIGADSRRVSFLSGWHLPYYAPSGEIYTLSATVQTDLYSVDDLADPTNPNRDLSGETGRVFPQVSLGWRYPFVRDAGSVRQLVEPIVNFVASPNGSNPDDIANEDSQALIFDATNLFRSNRYSGTDRVSSGTRVDYGMNFGLYGDGGGHSSLFLGQSYRLREDTTYDRGTGLEDNFSDYVGRLQISPSRYFDLVYRFRLDHEALDVTRNELSLYGGPQRFRVNLNYVKLPEQAETPEFGKREEISGGFVSQIDRNWRFGSRVVREMGDDAGMREVQATLAYADECLLIGVSYRKTFTNDVGLEPDNSIFFRIEFKNLGAIGSNQSLF</sequence>
<evidence type="ECO:0000256" key="3">
    <source>
        <dbReference type="ARBA" id="ARBA00023237"/>
    </source>
</evidence>
<dbReference type="GO" id="GO:0015920">
    <property type="term" value="P:lipopolysaccharide transport"/>
    <property type="evidence" value="ECO:0007669"/>
    <property type="project" value="InterPro"/>
</dbReference>
<dbReference type="Gene3D" id="2.60.450.10">
    <property type="entry name" value="Lipopolysaccharide (LPS) transport protein A like domain"/>
    <property type="match status" value="1"/>
</dbReference>
<dbReference type="PANTHER" id="PTHR30189">
    <property type="entry name" value="LPS-ASSEMBLY PROTEIN"/>
    <property type="match status" value="1"/>
</dbReference>
<comment type="subcellular location">
    <subcellularLocation>
        <location evidence="4">Cell outer membrane</location>
    </subcellularLocation>
</comment>
<reference evidence="7 8" key="1">
    <citation type="submission" date="2018-10" db="EMBL/GenBank/DDBJ databases">
        <title>Comparative analysis of microorganisms from saline springs in Andes Mountain Range, Colombia.</title>
        <authorList>
            <person name="Rubin E."/>
        </authorList>
    </citation>
    <scope>NUCLEOTIDE SEQUENCE [LARGE SCALE GENOMIC DNA]</scope>
    <source>
        <strain evidence="7 8">USBA 36</strain>
    </source>
</reference>
<dbReference type="Pfam" id="PF03968">
    <property type="entry name" value="LptD_N"/>
    <property type="match status" value="1"/>
</dbReference>
<comment type="subunit">
    <text evidence="4">Component of the lipopolysaccharide transport and assembly complex.</text>
</comment>
<feature type="signal peptide" evidence="4">
    <location>
        <begin position="1"/>
        <end position="16"/>
    </location>
</feature>
<protein>
    <recommendedName>
        <fullName evidence="4">LPS-assembly protein LptD</fullName>
    </recommendedName>
</protein>
<dbReference type="InterPro" id="IPR050218">
    <property type="entry name" value="LptD"/>
</dbReference>
<keyword evidence="2 4" id="KW-0472">Membrane</keyword>
<proteinExistence type="inferred from homology"/>
<keyword evidence="3 4" id="KW-0998">Cell outer membrane</keyword>
<evidence type="ECO:0000313" key="8">
    <source>
        <dbReference type="Proteomes" id="UP000277424"/>
    </source>
</evidence>
<evidence type="ECO:0000256" key="4">
    <source>
        <dbReference type="HAMAP-Rule" id="MF_01411"/>
    </source>
</evidence>
<dbReference type="PANTHER" id="PTHR30189:SF1">
    <property type="entry name" value="LPS-ASSEMBLY PROTEIN LPTD"/>
    <property type="match status" value="1"/>
</dbReference>
<dbReference type="EMBL" id="RBIG01000002">
    <property type="protein sequence ID" value="RKQ70696.1"/>
    <property type="molecule type" value="Genomic_DNA"/>
</dbReference>
<dbReference type="HAMAP" id="MF_01411">
    <property type="entry name" value="LPS_assembly_LptD"/>
    <property type="match status" value="1"/>
</dbReference>
<keyword evidence="1 4" id="KW-0732">Signal</keyword>
<gene>
    <name evidence="4" type="primary">lptD</name>
    <name evidence="7" type="ORF">BCL74_2646</name>
</gene>
<evidence type="ECO:0000256" key="1">
    <source>
        <dbReference type="ARBA" id="ARBA00022729"/>
    </source>
</evidence>
<feature type="domain" description="LptD C-terminal" evidence="6">
    <location>
        <begin position="290"/>
        <end position="649"/>
    </location>
</feature>
<accession>A0A420WIB0</accession>
<comment type="caution">
    <text evidence="4">Lacks conserved residue(s) required for the propagation of feature annotation.</text>
</comment>
<evidence type="ECO:0000256" key="2">
    <source>
        <dbReference type="ARBA" id="ARBA00023136"/>
    </source>
</evidence>
<dbReference type="GO" id="GO:0043165">
    <property type="term" value="P:Gram-negative-bacterium-type cell outer membrane assembly"/>
    <property type="evidence" value="ECO:0007669"/>
    <property type="project" value="UniProtKB-UniRule"/>
</dbReference>
<dbReference type="InterPro" id="IPR007543">
    <property type="entry name" value="LptD_C"/>
</dbReference>
<evidence type="ECO:0000313" key="7">
    <source>
        <dbReference type="EMBL" id="RKQ70696.1"/>
    </source>
</evidence>
<comment type="caution">
    <text evidence="7">The sequence shown here is derived from an EMBL/GenBank/DDBJ whole genome shotgun (WGS) entry which is preliminary data.</text>
</comment>
<feature type="chain" id="PRO_5019600546" description="LPS-assembly protein LptD" evidence="4">
    <location>
        <begin position="17"/>
        <end position="720"/>
    </location>
</feature>
<organism evidence="7 8">
    <name type="scientific">Oceanibaculum indicum</name>
    <dbReference type="NCBI Taxonomy" id="526216"/>
    <lineage>
        <taxon>Bacteria</taxon>
        <taxon>Pseudomonadati</taxon>
        <taxon>Pseudomonadota</taxon>
        <taxon>Alphaproteobacteria</taxon>
        <taxon>Rhodospirillales</taxon>
        <taxon>Oceanibaculaceae</taxon>
        <taxon>Oceanibaculum</taxon>
    </lineage>
</organism>
<dbReference type="Pfam" id="PF04453">
    <property type="entry name" value="LptD"/>
    <property type="match status" value="1"/>
</dbReference>
<name>A0A420WIB0_9PROT</name>
<dbReference type="Proteomes" id="UP000277424">
    <property type="component" value="Unassembled WGS sequence"/>
</dbReference>
<evidence type="ECO:0000259" key="5">
    <source>
        <dbReference type="Pfam" id="PF03968"/>
    </source>
</evidence>
<dbReference type="RefSeq" id="WP_008944476.1">
    <property type="nucleotide sequence ID" value="NZ_RBIG01000002.1"/>
</dbReference>
<comment type="similarity">
    <text evidence="4">Belongs to the LptD family.</text>
</comment>
<dbReference type="AlphaFoldDB" id="A0A420WIB0"/>
<dbReference type="InterPro" id="IPR005653">
    <property type="entry name" value="OstA-like_N"/>
</dbReference>
<dbReference type="InterPro" id="IPR020889">
    <property type="entry name" value="LipoPS_assembly_LptD"/>
</dbReference>
<evidence type="ECO:0000259" key="6">
    <source>
        <dbReference type="Pfam" id="PF04453"/>
    </source>
</evidence>
<dbReference type="GO" id="GO:1990351">
    <property type="term" value="C:transporter complex"/>
    <property type="evidence" value="ECO:0007669"/>
    <property type="project" value="TreeGrafter"/>
</dbReference>
<dbReference type="GO" id="GO:0009279">
    <property type="term" value="C:cell outer membrane"/>
    <property type="evidence" value="ECO:0007669"/>
    <property type="project" value="UniProtKB-SubCell"/>
</dbReference>